<dbReference type="InterPro" id="IPR000182">
    <property type="entry name" value="GNAT_dom"/>
</dbReference>
<name>A0A6J4I984_9CHLR</name>
<evidence type="ECO:0000313" key="4">
    <source>
        <dbReference type="EMBL" id="CAA9245565.1"/>
    </source>
</evidence>
<dbReference type="PROSITE" id="PS51186">
    <property type="entry name" value="GNAT"/>
    <property type="match status" value="1"/>
</dbReference>
<dbReference type="PANTHER" id="PTHR43877">
    <property type="entry name" value="AMINOALKYLPHOSPHONATE N-ACETYLTRANSFERASE-RELATED-RELATED"/>
    <property type="match status" value="1"/>
</dbReference>
<dbReference type="InterPro" id="IPR050832">
    <property type="entry name" value="Bact_Acetyltransf"/>
</dbReference>
<evidence type="ECO:0000256" key="1">
    <source>
        <dbReference type="ARBA" id="ARBA00022679"/>
    </source>
</evidence>
<evidence type="ECO:0000256" key="2">
    <source>
        <dbReference type="ARBA" id="ARBA00023315"/>
    </source>
</evidence>
<dbReference type="Pfam" id="PF00583">
    <property type="entry name" value="Acetyltransf_1"/>
    <property type="match status" value="1"/>
</dbReference>
<dbReference type="CDD" id="cd04301">
    <property type="entry name" value="NAT_SF"/>
    <property type="match status" value="1"/>
</dbReference>
<dbReference type="PANTHER" id="PTHR43877:SF1">
    <property type="entry name" value="ACETYLTRANSFERASE"/>
    <property type="match status" value="1"/>
</dbReference>
<sequence length="155" mass="17425">MSNGKVREATLEDLPAVIVLEQDLIRTDAPGDPYLVRTPMQQEMEEQFRKVITGDWGVCLVAEHGDQVIGYLSGGIKDSPRWRPARATEIHALFVRDGFRNVGIGAQLVDTFVRWSRERGAQVVEVGAFASNARGLQFYERMGFRPTMVHLELPL</sequence>
<feature type="domain" description="N-acetyltransferase" evidence="3">
    <location>
        <begin position="4"/>
        <end position="155"/>
    </location>
</feature>
<gene>
    <name evidence="4" type="ORF">AVDCRST_MAG77-1864</name>
</gene>
<evidence type="ECO:0000259" key="3">
    <source>
        <dbReference type="PROSITE" id="PS51186"/>
    </source>
</evidence>
<accession>A0A6J4I984</accession>
<dbReference type="Gene3D" id="3.40.630.30">
    <property type="match status" value="1"/>
</dbReference>
<keyword evidence="2" id="KW-0012">Acyltransferase</keyword>
<protein>
    <recommendedName>
        <fullName evidence="3">N-acetyltransferase domain-containing protein</fullName>
    </recommendedName>
</protein>
<dbReference type="EMBL" id="CADCTC010000115">
    <property type="protein sequence ID" value="CAA9245565.1"/>
    <property type="molecule type" value="Genomic_DNA"/>
</dbReference>
<dbReference type="AlphaFoldDB" id="A0A6J4I984"/>
<dbReference type="InterPro" id="IPR016181">
    <property type="entry name" value="Acyl_CoA_acyltransferase"/>
</dbReference>
<reference evidence="4" key="1">
    <citation type="submission" date="2020-02" db="EMBL/GenBank/DDBJ databases">
        <authorList>
            <person name="Meier V. D."/>
        </authorList>
    </citation>
    <scope>NUCLEOTIDE SEQUENCE</scope>
    <source>
        <strain evidence="4">AVDCRST_MAG77</strain>
    </source>
</reference>
<keyword evidence="1" id="KW-0808">Transferase</keyword>
<dbReference type="SUPFAM" id="SSF55729">
    <property type="entry name" value="Acyl-CoA N-acyltransferases (Nat)"/>
    <property type="match status" value="1"/>
</dbReference>
<dbReference type="GO" id="GO:0016747">
    <property type="term" value="F:acyltransferase activity, transferring groups other than amino-acyl groups"/>
    <property type="evidence" value="ECO:0007669"/>
    <property type="project" value="InterPro"/>
</dbReference>
<proteinExistence type="predicted"/>
<organism evidence="4">
    <name type="scientific">uncultured Chloroflexota bacterium</name>
    <dbReference type="NCBI Taxonomy" id="166587"/>
    <lineage>
        <taxon>Bacteria</taxon>
        <taxon>Bacillati</taxon>
        <taxon>Chloroflexota</taxon>
        <taxon>environmental samples</taxon>
    </lineage>
</organism>